<dbReference type="OrthoDB" id="9781415at2"/>
<dbReference type="EMBL" id="FZOY01000001">
    <property type="protein sequence ID" value="SNS31039.1"/>
    <property type="molecule type" value="Genomic_DNA"/>
</dbReference>
<protein>
    <submittedName>
        <fullName evidence="4">Broad specificity phosphatase PhoE</fullName>
    </submittedName>
</protein>
<dbReference type="PANTHER" id="PTHR48100">
    <property type="entry name" value="BROAD-SPECIFICITY PHOSPHATASE YOR283W-RELATED"/>
    <property type="match status" value="1"/>
</dbReference>
<evidence type="ECO:0000313" key="4">
    <source>
        <dbReference type="EMBL" id="SNS31039.1"/>
    </source>
</evidence>
<dbReference type="AlphaFoldDB" id="A0A239DFC3"/>
<feature type="compositionally biased region" description="Basic and acidic residues" evidence="3">
    <location>
        <begin position="1"/>
        <end position="20"/>
    </location>
</feature>
<dbReference type="PROSITE" id="PS00175">
    <property type="entry name" value="PG_MUTASE"/>
    <property type="match status" value="1"/>
</dbReference>
<dbReference type="GO" id="GO:0016791">
    <property type="term" value="F:phosphatase activity"/>
    <property type="evidence" value="ECO:0007669"/>
    <property type="project" value="TreeGrafter"/>
</dbReference>
<keyword evidence="5" id="KW-1185">Reference proteome</keyword>
<organism evidence="4 5">
    <name type="scientific">Tropicimonas sediminicola</name>
    <dbReference type="NCBI Taxonomy" id="1031541"/>
    <lineage>
        <taxon>Bacteria</taxon>
        <taxon>Pseudomonadati</taxon>
        <taxon>Pseudomonadota</taxon>
        <taxon>Alphaproteobacteria</taxon>
        <taxon>Rhodobacterales</taxon>
        <taxon>Roseobacteraceae</taxon>
        <taxon>Tropicimonas</taxon>
    </lineage>
</organism>
<dbReference type="CDD" id="cd07067">
    <property type="entry name" value="HP_PGM_like"/>
    <property type="match status" value="1"/>
</dbReference>
<evidence type="ECO:0000256" key="1">
    <source>
        <dbReference type="PIRSR" id="PIRSR613078-1"/>
    </source>
</evidence>
<evidence type="ECO:0000313" key="5">
    <source>
        <dbReference type="Proteomes" id="UP000198426"/>
    </source>
</evidence>
<gene>
    <name evidence="4" type="ORF">SAMN05421757_101799</name>
</gene>
<dbReference type="InterPro" id="IPR001345">
    <property type="entry name" value="PG/BPGM_mutase_AS"/>
</dbReference>
<dbReference type="PANTHER" id="PTHR48100:SF59">
    <property type="entry name" value="ADENOSYLCOBALAMIN_ALPHA-RIBAZOLE PHOSPHATASE"/>
    <property type="match status" value="1"/>
</dbReference>
<dbReference type="Proteomes" id="UP000198426">
    <property type="component" value="Unassembled WGS sequence"/>
</dbReference>
<feature type="active site" description="Tele-phosphohistidine intermediate" evidence="1">
    <location>
        <position position="88"/>
    </location>
</feature>
<reference evidence="4 5" key="1">
    <citation type="submission" date="2017-06" db="EMBL/GenBank/DDBJ databases">
        <authorList>
            <person name="Kim H.J."/>
            <person name="Triplett B.A."/>
        </authorList>
    </citation>
    <scope>NUCLEOTIDE SEQUENCE [LARGE SCALE GENOMIC DNA]</scope>
    <source>
        <strain evidence="4 5">DSM 29339</strain>
    </source>
</reference>
<dbReference type="SUPFAM" id="SSF53254">
    <property type="entry name" value="Phosphoglycerate mutase-like"/>
    <property type="match status" value="1"/>
</dbReference>
<accession>A0A239DFC3</accession>
<sequence>MARLSHREFQHHGSQVRRESPTGGEPASNALWVRSDERQHTWPDRLQQRARRGDNWQMVEFVSPSSQHSPDSGRPATEVMPELYILRHGETHWNLAGRMQGRLDSPLTDLGREQAERQGEILRAAGADRLPLLCSPSGRAMATAALALPGRVPVVDARLGEIGMGAWQGLTREEILADRPELADDSHPFLWKFSAPGGETVAQMQARIAEFLSERREPAIVITHGVTSQFLRGALLGIDVSAMSGLEDCQGVVYRVAQGRQDRLETGLPSGPRSRI</sequence>
<feature type="binding site" evidence="2">
    <location>
        <position position="139"/>
    </location>
    <ligand>
        <name>substrate</name>
    </ligand>
</feature>
<dbReference type="SMART" id="SM00855">
    <property type="entry name" value="PGAM"/>
    <property type="match status" value="1"/>
</dbReference>
<proteinExistence type="predicted"/>
<dbReference type="InterPro" id="IPR013078">
    <property type="entry name" value="His_Pase_superF_clade-1"/>
</dbReference>
<dbReference type="Gene3D" id="3.40.50.1240">
    <property type="entry name" value="Phosphoglycerate mutase-like"/>
    <property type="match status" value="1"/>
</dbReference>
<dbReference type="Pfam" id="PF00300">
    <property type="entry name" value="His_Phos_1"/>
    <property type="match status" value="1"/>
</dbReference>
<feature type="region of interest" description="Disordered" evidence="3">
    <location>
        <begin position="1"/>
        <end position="30"/>
    </location>
</feature>
<evidence type="ECO:0000256" key="3">
    <source>
        <dbReference type="SAM" id="MobiDB-lite"/>
    </source>
</evidence>
<feature type="binding site" evidence="2">
    <location>
        <begin position="87"/>
        <end position="94"/>
    </location>
    <ligand>
        <name>substrate</name>
    </ligand>
</feature>
<evidence type="ECO:0000256" key="2">
    <source>
        <dbReference type="PIRSR" id="PIRSR613078-2"/>
    </source>
</evidence>
<dbReference type="InterPro" id="IPR029033">
    <property type="entry name" value="His_PPase_superfam"/>
</dbReference>
<dbReference type="GO" id="GO:0005737">
    <property type="term" value="C:cytoplasm"/>
    <property type="evidence" value="ECO:0007669"/>
    <property type="project" value="TreeGrafter"/>
</dbReference>
<dbReference type="InterPro" id="IPR050275">
    <property type="entry name" value="PGM_Phosphatase"/>
</dbReference>
<name>A0A239DFC3_9RHOB</name>
<feature type="active site" description="Proton donor/acceptor" evidence="1">
    <location>
        <position position="161"/>
    </location>
</feature>